<protein>
    <submittedName>
        <fullName evidence="2">Uncharacterized protein</fullName>
    </submittedName>
</protein>
<reference evidence="2 3" key="1">
    <citation type="journal article" date="2014" name="Nat. Genet.">
        <title>Genome and transcriptome of the porcine whipworm Trichuris suis.</title>
        <authorList>
            <person name="Jex A.R."/>
            <person name="Nejsum P."/>
            <person name="Schwarz E.M."/>
            <person name="Hu L."/>
            <person name="Young N.D."/>
            <person name="Hall R.S."/>
            <person name="Korhonen P.K."/>
            <person name="Liao S."/>
            <person name="Thamsborg S."/>
            <person name="Xia J."/>
            <person name="Xu P."/>
            <person name="Wang S."/>
            <person name="Scheerlinck J.P."/>
            <person name="Hofmann A."/>
            <person name="Sternberg P.W."/>
            <person name="Wang J."/>
            <person name="Gasser R.B."/>
        </authorList>
    </citation>
    <scope>NUCLEOTIDE SEQUENCE [LARGE SCALE GENOMIC DNA]</scope>
    <source>
        <strain evidence="2">DCEP-RM93F</strain>
        <strain evidence="1">DCEP-RM93M</strain>
    </source>
</reference>
<gene>
    <name evidence="1" type="ORF">M513_05208</name>
    <name evidence="2" type="ORF">M514_05208</name>
</gene>
<dbReference type="AlphaFoldDB" id="A0A085MU73"/>
<dbReference type="EMBL" id="KL363212">
    <property type="protein sequence ID" value="KFD53941.1"/>
    <property type="molecule type" value="Genomic_DNA"/>
</dbReference>
<evidence type="ECO:0000313" key="2">
    <source>
        <dbReference type="EMBL" id="KFD60769.1"/>
    </source>
</evidence>
<dbReference type="EMBL" id="KL367649">
    <property type="protein sequence ID" value="KFD60769.1"/>
    <property type="molecule type" value="Genomic_DNA"/>
</dbReference>
<accession>A0A085MU73</accession>
<keyword evidence="3" id="KW-1185">Reference proteome</keyword>
<organism evidence="2">
    <name type="scientific">Trichuris suis</name>
    <name type="common">pig whipworm</name>
    <dbReference type="NCBI Taxonomy" id="68888"/>
    <lineage>
        <taxon>Eukaryota</taxon>
        <taxon>Metazoa</taxon>
        <taxon>Ecdysozoa</taxon>
        <taxon>Nematoda</taxon>
        <taxon>Enoplea</taxon>
        <taxon>Dorylaimia</taxon>
        <taxon>Trichinellida</taxon>
        <taxon>Trichuridae</taxon>
        <taxon>Trichuris</taxon>
    </lineage>
</organism>
<sequence length="78" mass="8704">MYSIQSVIKLQNVLPANGWVDCRYQPAWIPVESDLDALRSSHMWLVLHNSNFHIAVLGGEVCCLFTEDGGVEAALMQD</sequence>
<evidence type="ECO:0000313" key="1">
    <source>
        <dbReference type="EMBL" id="KFD53941.1"/>
    </source>
</evidence>
<evidence type="ECO:0000313" key="3">
    <source>
        <dbReference type="Proteomes" id="UP000030764"/>
    </source>
</evidence>
<dbReference type="Proteomes" id="UP000030758">
    <property type="component" value="Unassembled WGS sequence"/>
</dbReference>
<proteinExistence type="predicted"/>
<name>A0A085MU73_9BILA</name>
<dbReference type="Proteomes" id="UP000030764">
    <property type="component" value="Unassembled WGS sequence"/>
</dbReference>